<keyword evidence="5" id="KW-1185">Reference proteome</keyword>
<dbReference type="PANTHER" id="PTHR13299:SF0">
    <property type="entry name" value="PEROXISOMAL MEMBRANE PROTEIN PEX16"/>
    <property type="match status" value="1"/>
</dbReference>
<dbReference type="Proteomes" id="UP001633002">
    <property type="component" value="Unassembled WGS sequence"/>
</dbReference>
<reference evidence="4 5" key="1">
    <citation type="submission" date="2024-09" db="EMBL/GenBank/DDBJ databases">
        <title>Chromosome-scale assembly of Riccia sorocarpa.</title>
        <authorList>
            <person name="Paukszto L."/>
        </authorList>
    </citation>
    <scope>NUCLEOTIDE SEQUENCE [LARGE SCALE GENOMIC DNA]</scope>
    <source>
        <strain evidence="4">LP-2024</strain>
        <tissue evidence="4">Aerial parts of the thallus</tissue>
    </source>
</reference>
<gene>
    <name evidence="4" type="ORF">R1sor_023940</name>
</gene>
<feature type="compositionally biased region" description="Polar residues" evidence="3">
    <location>
        <begin position="156"/>
        <end position="166"/>
    </location>
</feature>
<dbReference type="GO" id="GO:0007031">
    <property type="term" value="P:peroxisome organization"/>
    <property type="evidence" value="ECO:0007669"/>
    <property type="project" value="UniProtKB-KW"/>
</dbReference>
<dbReference type="GO" id="GO:0005778">
    <property type="term" value="C:peroxisomal membrane"/>
    <property type="evidence" value="ECO:0007669"/>
    <property type="project" value="UniProtKB-SubCell"/>
</dbReference>
<feature type="region of interest" description="Disordered" evidence="3">
    <location>
        <begin position="148"/>
        <end position="194"/>
    </location>
</feature>
<dbReference type="InterPro" id="IPR013919">
    <property type="entry name" value="Pex16"/>
</dbReference>
<feature type="compositionally biased region" description="Basic and acidic residues" evidence="3">
    <location>
        <begin position="167"/>
        <end position="180"/>
    </location>
</feature>
<comment type="similarity">
    <text evidence="1 2">Belongs to the peroxin-16 family.</text>
</comment>
<dbReference type="AlphaFoldDB" id="A0ABD3GRE4"/>
<evidence type="ECO:0000313" key="4">
    <source>
        <dbReference type="EMBL" id="KAL3680984.1"/>
    </source>
</evidence>
<protein>
    <recommendedName>
        <fullName evidence="2">Peroxisomal membrane protein PEX16</fullName>
    </recommendedName>
</protein>
<accession>A0ABD3GRE4</accession>
<evidence type="ECO:0000313" key="5">
    <source>
        <dbReference type="Proteomes" id="UP001633002"/>
    </source>
</evidence>
<dbReference type="Pfam" id="PF08610">
    <property type="entry name" value="Pex16"/>
    <property type="match status" value="1"/>
</dbReference>
<sequence>MMEAYKEWVRHNRQWISSIESLASTATWFLPDRFANYELASEAVSTLLGLVTVMNQHIVETAPPAPPRYRRDGPQQPVPAPQRDQDQGFPYGLGVSVMKEIEVLTEMAAETFLGKDQKWAPVASVEAIKAVLRLIILKKSGYKLLLDGGETKNTEDASQGSEQNSPEDSRRPSPHEREHQGSGPSRPDIDPALYPRDLEGRAMQAMQKFGAHNFGPNRPSWARQRLDPPIQEVRAVEQRTYIPRPIRAELKLEPPYKCSSFVAGEVLLISRPLVYVLLVWRYGLKSWRPWLSSLSVDLIGMYLVSSATTEADRRLASERPPSVAQASLGSLSARERQELRRRQLLWALYVMRNPFFDSYTRRPLEKVESLLSPVPLFGTLAGKAVELLYAVQGFYSYTAAS</sequence>
<dbReference type="PANTHER" id="PTHR13299">
    <property type="entry name" value="PEROXISOMAL MEMBRANE PROTEIN PEX16"/>
    <property type="match status" value="1"/>
</dbReference>
<comment type="caution">
    <text evidence="4">The sequence shown here is derived from an EMBL/GenBank/DDBJ whole genome shotgun (WGS) entry which is preliminary data.</text>
</comment>
<name>A0ABD3GRE4_9MARC</name>
<evidence type="ECO:0000256" key="3">
    <source>
        <dbReference type="SAM" id="MobiDB-lite"/>
    </source>
</evidence>
<proteinExistence type="inferred from homology"/>
<dbReference type="EMBL" id="JBJQOH010000007">
    <property type="protein sequence ID" value="KAL3680984.1"/>
    <property type="molecule type" value="Genomic_DNA"/>
</dbReference>
<evidence type="ECO:0000256" key="1">
    <source>
        <dbReference type="ARBA" id="ARBA00009505"/>
    </source>
</evidence>
<feature type="region of interest" description="Disordered" evidence="3">
    <location>
        <begin position="62"/>
        <end position="91"/>
    </location>
</feature>
<organism evidence="4 5">
    <name type="scientific">Riccia sorocarpa</name>
    <dbReference type="NCBI Taxonomy" id="122646"/>
    <lineage>
        <taxon>Eukaryota</taxon>
        <taxon>Viridiplantae</taxon>
        <taxon>Streptophyta</taxon>
        <taxon>Embryophyta</taxon>
        <taxon>Marchantiophyta</taxon>
        <taxon>Marchantiopsida</taxon>
        <taxon>Marchantiidae</taxon>
        <taxon>Marchantiales</taxon>
        <taxon>Ricciaceae</taxon>
        <taxon>Riccia</taxon>
    </lineage>
</organism>
<keyword evidence="2" id="KW-0962">Peroxisome biogenesis</keyword>
<keyword evidence="2" id="KW-0576">Peroxisome</keyword>
<evidence type="ECO:0000256" key="2">
    <source>
        <dbReference type="RuleBase" id="RU365003"/>
    </source>
</evidence>
<comment type="subcellular location">
    <subcellularLocation>
        <location evidence="2">Peroxisome membrane</location>
    </subcellularLocation>
</comment>